<protein>
    <recommendedName>
        <fullName evidence="3">Peptidase A2 domain-containing protein</fullName>
    </recommendedName>
</protein>
<dbReference type="SUPFAM" id="SSF50630">
    <property type="entry name" value="Acid proteases"/>
    <property type="match status" value="1"/>
</dbReference>
<proteinExistence type="predicted"/>
<dbReference type="EMBL" id="DPRK01000085">
    <property type="protein sequence ID" value="HCY80975.1"/>
    <property type="molecule type" value="Genomic_DNA"/>
</dbReference>
<dbReference type="Proteomes" id="UP000263268">
    <property type="component" value="Unassembled WGS sequence"/>
</dbReference>
<organism evidence="1 2">
    <name type="scientific">Xanthomarina gelatinilytica</name>
    <dbReference type="NCBI Taxonomy" id="1137281"/>
    <lineage>
        <taxon>Bacteria</taxon>
        <taxon>Pseudomonadati</taxon>
        <taxon>Bacteroidota</taxon>
        <taxon>Flavobacteriia</taxon>
        <taxon>Flavobacteriales</taxon>
        <taxon>Flavobacteriaceae</taxon>
        <taxon>Xanthomarina</taxon>
    </lineage>
</organism>
<reference evidence="1 2" key="1">
    <citation type="journal article" date="2018" name="Nat. Biotechnol.">
        <title>A standardized bacterial taxonomy based on genome phylogeny substantially revises the tree of life.</title>
        <authorList>
            <person name="Parks D.H."/>
            <person name="Chuvochina M."/>
            <person name="Waite D.W."/>
            <person name="Rinke C."/>
            <person name="Skarshewski A."/>
            <person name="Chaumeil P.A."/>
            <person name="Hugenholtz P."/>
        </authorList>
    </citation>
    <scope>NUCLEOTIDE SEQUENCE [LARGE SCALE GENOMIC DNA]</scope>
    <source>
        <strain evidence="1">UBA10227</strain>
    </source>
</reference>
<gene>
    <name evidence="1" type="ORF">DHV22_04890</name>
</gene>
<dbReference type="InterPro" id="IPR021109">
    <property type="entry name" value="Peptidase_aspartic_dom_sf"/>
</dbReference>
<accession>A0A3D6BSF7</accession>
<dbReference type="AlphaFoldDB" id="A0A3D6BSF7"/>
<dbReference type="Pfam" id="PF13650">
    <property type="entry name" value="Asp_protease_2"/>
    <property type="match status" value="1"/>
</dbReference>
<evidence type="ECO:0000313" key="2">
    <source>
        <dbReference type="Proteomes" id="UP000263268"/>
    </source>
</evidence>
<evidence type="ECO:0008006" key="3">
    <source>
        <dbReference type="Google" id="ProtNLM"/>
    </source>
</evidence>
<sequence>MRTILVRLISLCCFQYTNAQIAKIPFKKMGKGMAIQIAINDAEKAWMIFDTGATMTAIDSTYATQIGLKADYSNNFGGASGSKQLSFSNRNQIHIATKLSLENITVVMPNLSALKTDLKENVVGIIGYNILMNYKVLIDYKSQTIALYKFEDELSFNDYKELDFTFDNNITIPQFDIEIELSKNEKIKGKVLFDTGAALSLMLNVPFIEENGIETKLKSIQVLEKETKSLNGNFKADKGELDGLTINGYSFCNVEIFLPSKNLKSGVSAMNGYLGILGNEIIKQFHWIIDYEAMKLYMKSNDLYTSDI</sequence>
<comment type="caution">
    <text evidence="1">The sequence shown here is derived from an EMBL/GenBank/DDBJ whole genome shotgun (WGS) entry which is preliminary data.</text>
</comment>
<evidence type="ECO:0000313" key="1">
    <source>
        <dbReference type="EMBL" id="HCY80975.1"/>
    </source>
</evidence>
<dbReference type="Gene3D" id="2.40.70.10">
    <property type="entry name" value="Acid Proteases"/>
    <property type="match status" value="2"/>
</dbReference>
<name>A0A3D6BSF7_9FLAO</name>